<dbReference type="InterPro" id="IPR000435">
    <property type="entry name" value="Tektins"/>
</dbReference>
<dbReference type="PANTHER" id="PTHR19960">
    <property type="entry name" value="TEKTIN"/>
    <property type="match status" value="1"/>
</dbReference>
<dbReference type="OrthoDB" id="440745at2759"/>
<gene>
    <name evidence="5" type="ORF">RF55_1899</name>
</gene>
<dbReference type="STRING" id="67767.A0A0J7L5D8"/>
<keyword evidence="2" id="KW-0963">Cytoplasm</keyword>
<dbReference type="PRINTS" id="PR00511">
    <property type="entry name" value="TEKTIN"/>
</dbReference>
<comment type="caution">
    <text evidence="5">The sequence shown here is derived from an EMBL/GenBank/DDBJ whole genome shotgun (WGS) entry which is preliminary data.</text>
</comment>
<organism evidence="5 6">
    <name type="scientific">Lasius niger</name>
    <name type="common">Black garden ant</name>
    <dbReference type="NCBI Taxonomy" id="67767"/>
    <lineage>
        <taxon>Eukaryota</taxon>
        <taxon>Metazoa</taxon>
        <taxon>Ecdysozoa</taxon>
        <taxon>Arthropoda</taxon>
        <taxon>Hexapoda</taxon>
        <taxon>Insecta</taxon>
        <taxon>Pterygota</taxon>
        <taxon>Neoptera</taxon>
        <taxon>Endopterygota</taxon>
        <taxon>Hymenoptera</taxon>
        <taxon>Apocrita</taxon>
        <taxon>Aculeata</taxon>
        <taxon>Formicoidea</taxon>
        <taxon>Formicidae</taxon>
        <taxon>Formicinae</taxon>
        <taxon>Lasius</taxon>
        <taxon>Lasius</taxon>
    </lineage>
</organism>
<dbReference type="GO" id="GO:0060294">
    <property type="term" value="P:cilium movement involved in cell motility"/>
    <property type="evidence" value="ECO:0007669"/>
    <property type="project" value="UniProtKB-UniRule"/>
</dbReference>
<feature type="coiled-coil region" evidence="4">
    <location>
        <begin position="78"/>
        <end position="105"/>
    </location>
</feature>
<evidence type="ECO:0000256" key="1">
    <source>
        <dbReference type="ARBA" id="ARBA00007209"/>
    </source>
</evidence>
<dbReference type="Pfam" id="PF03148">
    <property type="entry name" value="Tektin"/>
    <property type="match status" value="1"/>
</dbReference>
<dbReference type="InterPro" id="IPR048256">
    <property type="entry name" value="Tektin-like"/>
</dbReference>
<evidence type="ECO:0000256" key="2">
    <source>
        <dbReference type="ARBA" id="ARBA00022490"/>
    </source>
</evidence>
<evidence type="ECO:0000313" key="6">
    <source>
        <dbReference type="Proteomes" id="UP000036403"/>
    </source>
</evidence>
<dbReference type="EMBL" id="LBMM01000686">
    <property type="protein sequence ID" value="KMQ97763.1"/>
    <property type="molecule type" value="Genomic_DNA"/>
</dbReference>
<protein>
    <recommendedName>
        <fullName evidence="3">Tektin</fullName>
    </recommendedName>
</protein>
<reference evidence="5 6" key="1">
    <citation type="submission" date="2015-04" db="EMBL/GenBank/DDBJ databases">
        <title>Lasius niger genome sequencing.</title>
        <authorList>
            <person name="Konorov E.A."/>
            <person name="Nikitin M.A."/>
            <person name="Kirill M.V."/>
            <person name="Chang P."/>
        </authorList>
    </citation>
    <scope>NUCLEOTIDE SEQUENCE [LARGE SCALE GENOMIC DNA]</scope>
    <source>
        <tissue evidence="5">Whole</tissue>
    </source>
</reference>
<evidence type="ECO:0000256" key="3">
    <source>
        <dbReference type="RuleBase" id="RU367040"/>
    </source>
</evidence>
<proteinExistence type="inferred from homology"/>
<keyword evidence="6" id="KW-1185">Reference proteome</keyword>
<keyword evidence="3" id="KW-0966">Cell projection</keyword>
<sequence>MAKFVSTYEKPLPHIGLPDWYAKQWELRRSADIRRSEACQLRNSGKSVRSEGNVTTKWDTHINNTRLADRVTEVSRWKDVLEDLLQKLLIEIRLLSDEKADTEREIENIDHPLRIVSECISIRDCRRGTELTYDETDIELKKELCAIANVKETFTNRAQAAWEKLNHLEDVKFKLSLDIEDKDETIRIDRESLELDGTCANISYKPRTSITYEIWLDRCQRSKMLADNELSDSYTFREAMRVMKECARNDIKAQQDATDYTLRKRIYQTQKARNEMEWQKLKVQKEMEMLGKEIIQLEEALMSKTDVVKCVETRLENRAYRPGSELCKDEVELGLKSEVLQLKQTKEDLIQIIQHAKASYNSLESLLIRIEKNLDDKQHSLNTDVMCLDTRSTLKMGDKLDLSNETNRNIVLTRMEKEIPLES</sequence>
<dbReference type="AlphaFoldDB" id="A0A0J7L5D8"/>
<keyword evidence="3" id="KW-0969">Cilium</keyword>
<dbReference type="PaxDb" id="67767-A0A0J7L5D8"/>
<keyword evidence="3" id="KW-0282">Flagellum</keyword>
<comment type="similarity">
    <text evidence="1 3">Belongs to the tektin family.</text>
</comment>
<dbReference type="GO" id="GO:0015630">
    <property type="term" value="C:microtubule cytoskeleton"/>
    <property type="evidence" value="ECO:0007669"/>
    <property type="project" value="UniProtKB-UniRule"/>
</dbReference>
<comment type="subcellular location">
    <subcellularLocation>
        <location evidence="3">Cytoplasm</location>
        <location evidence="3">Cytoskeleton</location>
        <location evidence="3">Cilium axoneme</location>
    </subcellularLocation>
</comment>
<dbReference type="PANTHER" id="PTHR19960:SF7">
    <property type="entry name" value="TEKTIN"/>
    <property type="match status" value="1"/>
</dbReference>
<accession>A0A0J7L5D8</accession>
<evidence type="ECO:0000256" key="4">
    <source>
        <dbReference type="SAM" id="Coils"/>
    </source>
</evidence>
<dbReference type="GO" id="GO:0005930">
    <property type="term" value="C:axoneme"/>
    <property type="evidence" value="ECO:0007669"/>
    <property type="project" value="UniProtKB-SubCell"/>
</dbReference>
<name>A0A0J7L5D8_LASNI</name>
<dbReference type="Proteomes" id="UP000036403">
    <property type="component" value="Unassembled WGS sequence"/>
</dbReference>
<dbReference type="GO" id="GO:0005634">
    <property type="term" value="C:nucleus"/>
    <property type="evidence" value="ECO:0007669"/>
    <property type="project" value="TreeGrafter"/>
</dbReference>
<evidence type="ECO:0000313" key="5">
    <source>
        <dbReference type="EMBL" id="KMQ97763.1"/>
    </source>
</evidence>
<keyword evidence="4" id="KW-0175">Coiled coil</keyword>
<dbReference type="GO" id="GO:0060271">
    <property type="term" value="P:cilium assembly"/>
    <property type="evidence" value="ECO:0007669"/>
    <property type="project" value="UniProtKB-UniRule"/>
</dbReference>